<proteinExistence type="predicted"/>
<accession>A0AAN6N7P1</accession>
<dbReference type="EMBL" id="MU853814">
    <property type="protein sequence ID" value="KAK3939248.1"/>
    <property type="molecule type" value="Genomic_DNA"/>
</dbReference>
<organism evidence="2 3">
    <name type="scientific">Diplogelasinospora grovesii</name>
    <dbReference type="NCBI Taxonomy" id="303347"/>
    <lineage>
        <taxon>Eukaryota</taxon>
        <taxon>Fungi</taxon>
        <taxon>Dikarya</taxon>
        <taxon>Ascomycota</taxon>
        <taxon>Pezizomycotina</taxon>
        <taxon>Sordariomycetes</taxon>
        <taxon>Sordariomycetidae</taxon>
        <taxon>Sordariales</taxon>
        <taxon>Diplogelasinosporaceae</taxon>
        <taxon>Diplogelasinospora</taxon>
    </lineage>
</organism>
<keyword evidence="3" id="KW-1185">Reference proteome</keyword>
<gene>
    <name evidence="2" type="ORF">QBC46DRAFT_342685</name>
</gene>
<dbReference type="AlphaFoldDB" id="A0AAN6N7P1"/>
<sequence length="77" mass="8369">MSQKVDFEVRVSGDKEPQSGPSYALDLYLQSEPTITERLLAGATITGIRDRVGKVKNEVDRLSDELSALSQNSSSSP</sequence>
<evidence type="ECO:0000256" key="1">
    <source>
        <dbReference type="SAM" id="MobiDB-lite"/>
    </source>
</evidence>
<dbReference type="Proteomes" id="UP001303473">
    <property type="component" value="Unassembled WGS sequence"/>
</dbReference>
<comment type="caution">
    <text evidence="2">The sequence shown here is derived from an EMBL/GenBank/DDBJ whole genome shotgun (WGS) entry which is preliminary data.</text>
</comment>
<feature type="compositionally biased region" description="Basic and acidic residues" evidence="1">
    <location>
        <begin position="1"/>
        <end position="17"/>
    </location>
</feature>
<protein>
    <submittedName>
        <fullName evidence="2">Uncharacterized protein</fullName>
    </submittedName>
</protein>
<reference evidence="3" key="1">
    <citation type="journal article" date="2023" name="Mol. Phylogenet. Evol.">
        <title>Genome-scale phylogeny and comparative genomics of the fungal order Sordariales.</title>
        <authorList>
            <person name="Hensen N."/>
            <person name="Bonometti L."/>
            <person name="Westerberg I."/>
            <person name="Brannstrom I.O."/>
            <person name="Guillou S."/>
            <person name="Cros-Aarteil S."/>
            <person name="Calhoun S."/>
            <person name="Haridas S."/>
            <person name="Kuo A."/>
            <person name="Mondo S."/>
            <person name="Pangilinan J."/>
            <person name="Riley R."/>
            <person name="LaButti K."/>
            <person name="Andreopoulos B."/>
            <person name="Lipzen A."/>
            <person name="Chen C."/>
            <person name="Yan M."/>
            <person name="Daum C."/>
            <person name="Ng V."/>
            <person name="Clum A."/>
            <person name="Steindorff A."/>
            <person name="Ohm R.A."/>
            <person name="Martin F."/>
            <person name="Silar P."/>
            <person name="Natvig D.O."/>
            <person name="Lalanne C."/>
            <person name="Gautier V."/>
            <person name="Ament-Velasquez S.L."/>
            <person name="Kruys A."/>
            <person name="Hutchinson M.I."/>
            <person name="Powell A.J."/>
            <person name="Barry K."/>
            <person name="Miller A.N."/>
            <person name="Grigoriev I.V."/>
            <person name="Debuchy R."/>
            <person name="Gladieux P."/>
            <person name="Hiltunen Thoren M."/>
            <person name="Johannesson H."/>
        </authorList>
    </citation>
    <scope>NUCLEOTIDE SEQUENCE [LARGE SCALE GENOMIC DNA]</scope>
    <source>
        <strain evidence="3">CBS 340.73</strain>
    </source>
</reference>
<evidence type="ECO:0000313" key="2">
    <source>
        <dbReference type="EMBL" id="KAK3939248.1"/>
    </source>
</evidence>
<feature type="region of interest" description="Disordered" evidence="1">
    <location>
        <begin position="1"/>
        <end position="21"/>
    </location>
</feature>
<name>A0AAN6N7P1_9PEZI</name>
<evidence type="ECO:0000313" key="3">
    <source>
        <dbReference type="Proteomes" id="UP001303473"/>
    </source>
</evidence>